<dbReference type="AlphaFoldDB" id="A0AAU9RWD3"/>
<organism evidence="2 3">
    <name type="scientific">Thlaspi arvense</name>
    <name type="common">Field penny-cress</name>
    <dbReference type="NCBI Taxonomy" id="13288"/>
    <lineage>
        <taxon>Eukaryota</taxon>
        <taxon>Viridiplantae</taxon>
        <taxon>Streptophyta</taxon>
        <taxon>Embryophyta</taxon>
        <taxon>Tracheophyta</taxon>
        <taxon>Spermatophyta</taxon>
        <taxon>Magnoliopsida</taxon>
        <taxon>eudicotyledons</taxon>
        <taxon>Gunneridae</taxon>
        <taxon>Pentapetalae</taxon>
        <taxon>rosids</taxon>
        <taxon>malvids</taxon>
        <taxon>Brassicales</taxon>
        <taxon>Brassicaceae</taxon>
        <taxon>Thlaspideae</taxon>
        <taxon>Thlaspi</taxon>
    </lineage>
</organism>
<evidence type="ECO:0000313" key="3">
    <source>
        <dbReference type="Proteomes" id="UP000836841"/>
    </source>
</evidence>
<dbReference type="Proteomes" id="UP000836841">
    <property type="component" value="Chromosome 3"/>
</dbReference>
<dbReference type="EMBL" id="OU466859">
    <property type="protein sequence ID" value="CAH2052594.1"/>
    <property type="molecule type" value="Genomic_DNA"/>
</dbReference>
<sequence>MGIFSSLIGGIRKGSPIMGKKMEQNLRSGEHEVQLGIVIILFGNGWRGFSPQNLWELRRQASTFIVPKIQEINVWIRDDFNNKGLIGKGGGSNKGKATLAPRLKITVPRFNNSELMRSYLRTLVGRCMNPMLQDINSLLFMLLRIWKVEDRVSGADLGMGRFQFDFDEENDIKAVLAMEPYHFNEDKQDGGGVSYRGALNGTGTSKVSEQETKHSNGVFLKGKGKVSKNRDVQRIHGDKLGDERIGGSRMLSRPVLPRERRYRQGGSLRAISRGPRALQGGDQCHCWCGSNEGALF</sequence>
<reference evidence="2 3" key="1">
    <citation type="submission" date="2022-03" db="EMBL/GenBank/DDBJ databases">
        <authorList>
            <person name="Nunn A."/>
            <person name="Chopra R."/>
            <person name="Nunn A."/>
            <person name="Contreras Garrido A."/>
        </authorList>
    </citation>
    <scope>NUCLEOTIDE SEQUENCE [LARGE SCALE GENOMIC DNA]</scope>
</reference>
<name>A0AAU9RWD3_THLAR</name>
<proteinExistence type="predicted"/>
<evidence type="ECO:0000259" key="1">
    <source>
        <dbReference type="Pfam" id="PF14111"/>
    </source>
</evidence>
<feature type="domain" description="DUF4283" evidence="1">
    <location>
        <begin position="121"/>
        <end position="185"/>
    </location>
</feature>
<accession>A0AAU9RWD3</accession>
<protein>
    <recommendedName>
        <fullName evidence="1">DUF4283 domain-containing protein</fullName>
    </recommendedName>
</protein>
<gene>
    <name evidence="2" type="ORF">TAV2_LOCUS8975</name>
</gene>
<evidence type="ECO:0000313" key="2">
    <source>
        <dbReference type="EMBL" id="CAH2052594.1"/>
    </source>
</evidence>
<dbReference type="Pfam" id="PF14111">
    <property type="entry name" value="DUF4283"/>
    <property type="match status" value="1"/>
</dbReference>
<keyword evidence="3" id="KW-1185">Reference proteome</keyword>
<dbReference type="InterPro" id="IPR025558">
    <property type="entry name" value="DUF4283"/>
</dbReference>